<reference evidence="1 2" key="1">
    <citation type="journal article" date="2023" name="Proc. Natl. Acad. Sci. U.S.A.">
        <title>A global phylogenomic analysis of the shiitake genus Lentinula.</title>
        <authorList>
            <person name="Sierra-Patev S."/>
            <person name="Min B."/>
            <person name="Naranjo-Ortiz M."/>
            <person name="Looney B."/>
            <person name="Konkel Z."/>
            <person name="Slot J.C."/>
            <person name="Sakamoto Y."/>
            <person name="Steenwyk J.L."/>
            <person name="Rokas A."/>
            <person name="Carro J."/>
            <person name="Camarero S."/>
            <person name="Ferreira P."/>
            <person name="Molpeceres G."/>
            <person name="Ruiz-Duenas F.J."/>
            <person name="Serrano A."/>
            <person name="Henrissat B."/>
            <person name="Drula E."/>
            <person name="Hughes K.W."/>
            <person name="Mata J.L."/>
            <person name="Ishikawa N.K."/>
            <person name="Vargas-Isla R."/>
            <person name="Ushijima S."/>
            <person name="Smith C.A."/>
            <person name="Donoghue J."/>
            <person name="Ahrendt S."/>
            <person name="Andreopoulos W."/>
            <person name="He G."/>
            <person name="LaButti K."/>
            <person name="Lipzen A."/>
            <person name="Ng V."/>
            <person name="Riley R."/>
            <person name="Sandor L."/>
            <person name="Barry K."/>
            <person name="Martinez A.T."/>
            <person name="Xiao Y."/>
            <person name="Gibbons J.G."/>
            <person name="Terashima K."/>
            <person name="Grigoriev I.V."/>
            <person name="Hibbett D."/>
        </authorList>
    </citation>
    <scope>NUCLEOTIDE SEQUENCE [LARGE SCALE GENOMIC DNA]</scope>
    <source>
        <strain evidence="1 2">TFB7810</strain>
    </source>
</reference>
<proteinExistence type="predicted"/>
<dbReference type="Proteomes" id="UP001142393">
    <property type="component" value="Unassembled WGS sequence"/>
</dbReference>
<dbReference type="EMBL" id="JANVFU010000003">
    <property type="protein sequence ID" value="KAJ3748129.1"/>
    <property type="molecule type" value="Genomic_DNA"/>
</dbReference>
<sequence>MNIEGERKEEENENNLTRHYTTLDGQSARVKRGKGRTRYEERKWEMVWVLYTLGYNFSPGIVRERTRWRMMMEDALLMPSPLRIICVFLRFPKAPLDEIDELRVSVCYELTETWKDVGFKSELEPGWMNRGINSKWRDFEVAMGKKEGKELEAERLRKDCRGRGVLVVRNEVESKIYRGTRSHEKNNLSINFSFASCGVGQLDILQFQYTKKREFRSFSRINDRWSVRIRICVGDDKERDKNQRVVWEKE</sequence>
<accession>A0A9W8P6Y9</accession>
<gene>
    <name evidence="1" type="ORF">DFH05DRAFT_1458341</name>
</gene>
<evidence type="ECO:0000313" key="1">
    <source>
        <dbReference type="EMBL" id="KAJ3748129.1"/>
    </source>
</evidence>
<dbReference type="AlphaFoldDB" id="A0A9W8P6Y9"/>
<protein>
    <submittedName>
        <fullName evidence="1">Uncharacterized protein</fullName>
    </submittedName>
</protein>
<name>A0A9W8P6Y9_9AGAR</name>
<evidence type="ECO:0000313" key="2">
    <source>
        <dbReference type="Proteomes" id="UP001142393"/>
    </source>
</evidence>
<keyword evidence="2" id="KW-1185">Reference proteome</keyword>
<organism evidence="1 2">
    <name type="scientific">Lentinula detonsa</name>
    <dbReference type="NCBI Taxonomy" id="2804962"/>
    <lineage>
        <taxon>Eukaryota</taxon>
        <taxon>Fungi</taxon>
        <taxon>Dikarya</taxon>
        <taxon>Basidiomycota</taxon>
        <taxon>Agaricomycotina</taxon>
        <taxon>Agaricomycetes</taxon>
        <taxon>Agaricomycetidae</taxon>
        <taxon>Agaricales</taxon>
        <taxon>Marasmiineae</taxon>
        <taxon>Omphalotaceae</taxon>
        <taxon>Lentinula</taxon>
    </lineage>
</organism>
<comment type="caution">
    <text evidence="1">The sequence shown here is derived from an EMBL/GenBank/DDBJ whole genome shotgun (WGS) entry which is preliminary data.</text>
</comment>